<feature type="domain" description="ZNRF-3 ectodomain" evidence="15">
    <location>
        <begin position="1"/>
        <end position="65"/>
    </location>
</feature>
<keyword evidence="10 14" id="KW-1133">Transmembrane helix</keyword>
<keyword evidence="16" id="KW-1185">Reference proteome</keyword>
<organism evidence="16 17">
    <name type="scientific">Priapulus caudatus</name>
    <name type="common">Priapulid worm</name>
    <dbReference type="NCBI Taxonomy" id="37621"/>
    <lineage>
        <taxon>Eukaryota</taxon>
        <taxon>Metazoa</taxon>
        <taxon>Ecdysozoa</taxon>
        <taxon>Scalidophora</taxon>
        <taxon>Priapulida</taxon>
        <taxon>Priapulimorpha</taxon>
        <taxon>Priapulimorphida</taxon>
        <taxon>Priapulidae</taxon>
        <taxon>Priapulus</taxon>
    </lineage>
</organism>
<accession>A0ABM1F3F0</accession>
<keyword evidence="8" id="KW-0732">Signal</keyword>
<dbReference type="Pfam" id="PF18212">
    <property type="entry name" value="ZNRF_3_ecto"/>
    <property type="match status" value="1"/>
</dbReference>
<keyword evidence="11 14" id="KW-0472">Membrane</keyword>
<comment type="catalytic activity">
    <reaction evidence="1">
        <text>S-ubiquitinyl-[E2 ubiquitin-conjugating enzyme]-L-cysteine + [acceptor protein]-L-lysine = [E2 ubiquitin-conjugating enzyme]-L-cysteine + N(6)-ubiquitinyl-[acceptor protein]-L-lysine.</text>
        <dbReference type="EC" id="2.3.2.27"/>
    </reaction>
</comment>
<evidence type="ECO:0000256" key="6">
    <source>
        <dbReference type="ARBA" id="ARBA00022679"/>
    </source>
</evidence>
<protein>
    <recommendedName>
        <fullName evidence="4">RING-type E3 ubiquitin transferase</fullName>
        <ecNumber evidence="4">2.3.2.27</ecNumber>
    </recommendedName>
</protein>
<comment type="pathway">
    <text evidence="3">Protein modification; protein ubiquitination.</text>
</comment>
<evidence type="ECO:0000313" key="17">
    <source>
        <dbReference type="RefSeq" id="XP_014678971.1"/>
    </source>
</evidence>
<evidence type="ECO:0000256" key="13">
    <source>
        <dbReference type="SAM" id="MobiDB-lite"/>
    </source>
</evidence>
<dbReference type="InterPro" id="IPR040700">
    <property type="entry name" value="ZNRF-3_ecto"/>
</dbReference>
<evidence type="ECO:0000256" key="2">
    <source>
        <dbReference type="ARBA" id="ARBA00004236"/>
    </source>
</evidence>
<dbReference type="InterPro" id="IPR051073">
    <property type="entry name" value="ZNRF3_Arkadia_E3_ligases"/>
</dbReference>
<comment type="subcellular location">
    <subcellularLocation>
        <location evidence="2">Cell membrane</location>
    </subcellularLocation>
    <subcellularLocation>
        <location evidence="12">Endomembrane system</location>
        <topology evidence="12">Single-pass type I membrane protein</topology>
    </subcellularLocation>
</comment>
<dbReference type="RefSeq" id="XP_014678971.1">
    <property type="nucleotide sequence ID" value="XM_014823485.1"/>
</dbReference>
<keyword evidence="7 14" id="KW-0812">Transmembrane</keyword>
<feature type="region of interest" description="Disordered" evidence="13">
    <location>
        <begin position="129"/>
        <end position="163"/>
    </location>
</feature>
<feature type="transmembrane region" description="Helical" evidence="14">
    <location>
        <begin position="80"/>
        <end position="102"/>
    </location>
</feature>
<evidence type="ECO:0000313" key="16">
    <source>
        <dbReference type="Proteomes" id="UP000695022"/>
    </source>
</evidence>
<evidence type="ECO:0000256" key="4">
    <source>
        <dbReference type="ARBA" id="ARBA00012483"/>
    </source>
</evidence>
<evidence type="ECO:0000256" key="9">
    <source>
        <dbReference type="ARBA" id="ARBA00022786"/>
    </source>
</evidence>
<name>A0ABM1F3F0_PRICU</name>
<feature type="region of interest" description="Disordered" evidence="13">
    <location>
        <begin position="223"/>
        <end position="243"/>
    </location>
</feature>
<gene>
    <name evidence="17" type="primary">LOC106818811</name>
</gene>
<sequence>AEKAIQRGAVAVVFDVTDNPDAVLQLRGPADQPLLSRPVVLIQGPDAAKLMNIVNTQKMAHARIAYQPGDDDDEQSGKEYIEIGVFFAFFVIVCIVCVLIVLKMKWRQQSDESSLTRLARQAVGKMEVKRYHGSGGEEEEEERREAAEKPQRPHPSLATGSQPQVDAEMCVVCLEEYADGVERARAAVRPRVHKLCVDQWLRVAAHLPALLLQHCRRQVRRHLPALRRPSPRPAPPRRGSPQPYRIRATAELPRGASPCAASVSVRAAARPLTAGVNSDLVAGGGHRAAVHLRSDGRASSAIDGEPDARTSAAAALVG</sequence>
<evidence type="ECO:0000256" key="3">
    <source>
        <dbReference type="ARBA" id="ARBA00004906"/>
    </source>
</evidence>
<dbReference type="EC" id="2.3.2.27" evidence="4"/>
<evidence type="ECO:0000256" key="12">
    <source>
        <dbReference type="ARBA" id="ARBA00046288"/>
    </source>
</evidence>
<feature type="region of interest" description="Disordered" evidence="13">
    <location>
        <begin position="296"/>
        <end position="318"/>
    </location>
</feature>
<evidence type="ECO:0000259" key="15">
    <source>
        <dbReference type="Pfam" id="PF18212"/>
    </source>
</evidence>
<evidence type="ECO:0000256" key="5">
    <source>
        <dbReference type="ARBA" id="ARBA00022475"/>
    </source>
</evidence>
<dbReference type="GeneID" id="106818811"/>
<keyword evidence="5" id="KW-1003">Cell membrane</keyword>
<dbReference type="Gene3D" id="3.50.30.30">
    <property type="match status" value="1"/>
</dbReference>
<evidence type="ECO:0000256" key="11">
    <source>
        <dbReference type="ARBA" id="ARBA00023136"/>
    </source>
</evidence>
<evidence type="ECO:0000256" key="7">
    <source>
        <dbReference type="ARBA" id="ARBA00022692"/>
    </source>
</evidence>
<proteinExistence type="predicted"/>
<evidence type="ECO:0000256" key="10">
    <source>
        <dbReference type="ARBA" id="ARBA00022989"/>
    </source>
</evidence>
<evidence type="ECO:0000256" key="14">
    <source>
        <dbReference type="SAM" id="Phobius"/>
    </source>
</evidence>
<keyword evidence="6" id="KW-0808">Transferase</keyword>
<feature type="non-terminal residue" evidence="17">
    <location>
        <position position="1"/>
    </location>
</feature>
<dbReference type="Proteomes" id="UP000695022">
    <property type="component" value="Unplaced"/>
</dbReference>
<reference evidence="17" key="1">
    <citation type="submission" date="2025-08" db="UniProtKB">
        <authorList>
            <consortium name="RefSeq"/>
        </authorList>
    </citation>
    <scope>IDENTIFICATION</scope>
</reference>
<evidence type="ECO:0000256" key="8">
    <source>
        <dbReference type="ARBA" id="ARBA00022729"/>
    </source>
</evidence>
<dbReference type="PANTHER" id="PTHR16200">
    <property type="entry name" value="RING ZINC FINGER"/>
    <property type="match status" value="1"/>
</dbReference>
<keyword evidence="9" id="KW-0833">Ubl conjugation pathway</keyword>
<evidence type="ECO:0000256" key="1">
    <source>
        <dbReference type="ARBA" id="ARBA00000900"/>
    </source>
</evidence>